<evidence type="ECO:0000313" key="9">
    <source>
        <dbReference type="EMBL" id="KJA16595.1"/>
    </source>
</evidence>
<dbReference type="SUPFAM" id="SSF54909">
    <property type="entry name" value="Dimeric alpha+beta barrel"/>
    <property type="match status" value="1"/>
</dbReference>
<keyword evidence="6" id="KW-0408">Iron</keyword>
<dbReference type="Pfam" id="PF21105">
    <property type="entry name" value="DyP_N"/>
    <property type="match status" value="1"/>
</dbReference>
<evidence type="ECO:0000313" key="10">
    <source>
        <dbReference type="Proteomes" id="UP000054270"/>
    </source>
</evidence>
<reference evidence="10" key="1">
    <citation type="submission" date="2014-04" db="EMBL/GenBank/DDBJ databases">
        <title>Evolutionary Origins and Diversification of the Mycorrhizal Mutualists.</title>
        <authorList>
            <consortium name="DOE Joint Genome Institute"/>
            <consortium name="Mycorrhizal Genomics Consortium"/>
            <person name="Kohler A."/>
            <person name="Kuo A."/>
            <person name="Nagy L.G."/>
            <person name="Floudas D."/>
            <person name="Copeland A."/>
            <person name="Barry K.W."/>
            <person name="Cichocki N."/>
            <person name="Veneault-Fourrey C."/>
            <person name="LaButti K."/>
            <person name="Lindquist E.A."/>
            <person name="Lipzen A."/>
            <person name="Lundell T."/>
            <person name="Morin E."/>
            <person name="Murat C."/>
            <person name="Riley R."/>
            <person name="Ohm R."/>
            <person name="Sun H."/>
            <person name="Tunlid A."/>
            <person name="Henrissat B."/>
            <person name="Grigoriev I.V."/>
            <person name="Hibbett D.S."/>
            <person name="Martin F."/>
        </authorList>
    </citation>
    <scope>NUCLEOTIDE SEQUENCE [LARGE SCALE GENOMIC DNA]</scope>
    <source>
        <strain evidence="10">FD-334 SS-4</strain>
    </source>
</reference>
<evidence type="ECO:0000256" key="7">
    <source>
        <dbReference type="ARBA" id="ARBA00025737"/>
    </source>
</evidence>
<dbReference type="STRING" id="945553.A0A0D2P8B8"/>
<dbReference type="PANTHER" id="PTHR30521">
    <property type="entry name" value="DEFERROCHELATASE/PEROXIDASE"/>
    <property type="match status" value="1"/>
</dbReference>
<keyword evidence="3" id="KW-0349">Heme</keyword>
<organism evidence="9 10">
    <name type="scientific">Hypholoma sublateritium (strain FD-334 SS-4)</name>
    <dbReference type="NCBI Taxonomy" id="945553"/>
    <lineage>
        <taxon>Eukaryota</taxon>
        <taxon>Fungi</taxon>
        <taxon>Dikarya</taxon>
        <taxon>Basidiomycota</taxon>
        <taxon>Agaricomycotina</taxon>
        <taxon>Agaricomycetes</taxon>
        <taxon>Agaricomycetidae</taxon>
        <taxon>Agaricales</taxon>
        <taxon>Agaricineae</taxon>
        <taxon>Strophariaceae</taxon>
        <taxon>Hypholoma</taxon>
    </lineage>
</organism>
<evidence type="ECO:0000256" key="1">
    <source>
        <dbReference type="ARBA" id="ARBA00001970"/>
    </source>
</evidence>
<evidence type="ECO:0000259" key="8">
    <source>
        <dbReference type="Pfam" id="PF21105"/>
    </source>
</evidence>
<keyword evidence="10" id="KW-1185">Reference proteome</keyword>
<dbReference type="GO" id="GO:0046872">
    <property type="term" value="F:metal ion binding"/>
    <property type="evidence" value="ECO:0007669"/>
    <property type="project" value="UniProtKB-KW"/>
</dbReference>
<keyword evidence="4" id="KW-0479">Metal-binding</keyword>
<dbReference type="InterPro" id="IPR006314">
    <property type="entry name" value="Dyp_peroxidase"/>
</dbReference>
<keyword evidence="2" id="KW-0575">Peroxidase</keyword>
<dbReference type="GO" id="GO:0020037">
    <property type="term" value="F:heme binding"/>
    <property type="evidence" value="ECO:0007669"/>
    <property type="project" value="InterPro"/>
</dbReference>
<comment type="cofactor">
    <cofactor evidence="1">
        <name>heme b</name>
        <dbReference type="ChEBI" id="CHEBI:60344"/>
    </cofactor>
</comment>
<evidence type="ECO:0000256" key="3">
    <source>
        <dbReference type="ARBA" id="ARBA00022617"/>
    </source>
</evidence>
<dbReference type="GO" id="GO:0005829">
    <property type="term" value="C:cytosol"/>
    <property type="evidence" value="ECO:0007669"/>
    <property type="project" value="TreeGrafter"/>
</dbReference>
<dbReference type="InterPro" id="IPR049509">
    <property type="entry name" value="DyP_N"/>
</dbReference>
<feature type="domain" description="DyP dimeric alpha+beta barrel" evidence="8">
    <location>
        <begin position="14"/>
        <end position="193"/>
    </location>
</feature>
<keyword evidence="5" id="KW-0560">Oxidoreductase</keyword>
<dbReference type="PANTHER" id="PTHR30521:SF4">
    <property type="entry name" value="DEFERROCHELATASE"/>
    <property type="match status" value="1"/>
</dbReference>
<dbReference type="AlphaFoldDB" id="A0A0D2P8B8"/>
<gene>
    <name evidence="9" type="ORF">HYPSUDRAFT_47206</name>
</gene>
<proteinExistence type="inferred from homology"/>
<comment type="similarity">
    <text evidence="7">Belongs to the DyP-type peroxidase family.</text>
</comment>
<evidence type="ECO:0000256" key="2">
    <source>
        <dbReference type="ARBA" id="ARBA00022559"/>
    </source>
</evidence>
<dbReference type="OrthoDB" id="3207336at2759"/>
<name>A0A0D2P8B8_HYPSF</name>
<evidence type="ECO:0000256" key="6">
    <source>
        <dbReference type="ARBA" id="ARBA00023004"/>
    </source>
</evidence>
<evidence type="ECO:0000256" key="5">
    <source>
        <dbReference type="ARBA" id="ARBA00023002"/>
    </source>
</evidence>
<dbReference type="GO" id="GO:0004601">
    <property type="term" value="F:peroxidase activity"/>
    <property type="evidence" value="ECO:0007669"/>
    <property type="project" value="UniProtKB-KW"/>
</dbReference>
<sequence length="489" mass="52891">MATPPTPPEFNLDNIQGDILSGLPKKTETYIVFSITNATKFRKDLHNLIPLIKTVSGVLKDRQAIDDHKKKKLPGLVPMTGVNISFSHLGFTTLGIDDTTLRPVNPKTGAVNPFELGQKVDAVTNLGDTQKLNGDPDWDEAFLQGNIHGLIIISGDSHLSVNAVRLKIEAIFGVRTPTASLKEVISIVGDVRPGAEAGHEHFGFLDGISNPVVTGFDTVINPGPKPVNPGVIVTGHNGDTTTRADWATDGSFLAFRYLFQEVPEFNVFLSKNPIPKDGNGVALTPADGSELLGARMVGRWKSGAPIDVSPFKDDPALAADATRNNDFFFAGEINSQLKCPFAAHVRKTNPRDDLEVPPTGITPIPVEGNRIMRRGVQFGPELTPQEKATGVTAHGRGLLFACYQTNLFNGFQFLQQTWANNADFQPFETQPEKPGLDPLIGQGVRSMSGLDPLNEQKLLSMPQFIIPRGGEYFFAPSINGLKTTIATAT</sequence>
<dbReference type="PROSITE" id="PS51404">
    <property type="entry name" value="DYP_PEROXIDASE"/>
    <property type="match status" value="1"/>
</dbReference>
<dbReference type="EMBL" id="KN817618">
    <property type="protein sequence ID" value="KJA16595.1"/>
    <property type="molecule type" value="Genomic_DNA"/>
</dbReference>
<evidence type="ECO:0000256" key="4">
    <source>
        <dbReference type="ARBA" id="ARBA00022723"/>
    </source>
</evidence>
<dbReference type="NCBIfam" id="TIGR01413">
    <property type="entry name" value="Dyp_perox_fam"/>
    <property type="match status" value="1"/>
</dbReference>
<dbReference type="OMA" id="HELGNEH"/>
<protein>
    <recommendedName>
        <fullName evidence="8">DyP dimeric alpha+beta barrel domain-containing protein</fullName>
    </recommendedName>
</protein>
<accession>A0A0D2P8B8</accession>
<dbReference type="InterPro" id="IPR011008">
    <property type="entry name" value="Dimeric_a/b-barrel"/>
</dbReference>
<dbReference type="Proteomes" id="UP000054270">
    <property type="component" value="Unassembled WGS sequence"/>
</dbReference>